<name>N9S9R5_9GAMM</name>
<evidence type="ECO:0000313" key="2">
    <source>
        <dbReference type="Proteomes" id="UP000013084"/>
    </source>
</evidence>
<keyword evidence="2" id="KW-1185">Reference proteome</keyword>
<dbReference type="RefSeq" id="WP_005207176.1">
    <property type="nucleotide sequence ID" value="NZ_KB850077.1"/>
</dbReference>
<accession>N9S9R5</accession>
<evidence type="ECO:0000313" key="1">
    <source>
        <dbReference type="EMBL" id="ENX51311.1"/>
    </source>
</evidence>
<proteinExistence type="predicted"/>
<dbReference type="OrthoDB" id="3427327at2"/>
<comment type="caution">
    <text evidence="1">The sequence shown here is derived from an EMBL/GenBank/DDBJ whole genome shotgun (WGS) entry which is preliminary data.</text>
</comment>
<dbReference type="EMBL" id="APRN01000050">
    <property type="protein sequence ID" value="ENX51311.1"/>
    <property type="molecule type" value="Genomic_DNA"/>
</dbReference>
<gene>
    <name evidence="1" type="ORF">F902_04429</name>
</gene>
<reference evidence="1 2" key="1">
    <citation type="submission" date="2013-02" db="EMBL/GenBank/DDBJ databases">
        <title>The Genome Sequence of Acinetobacter sp. CIP 70.18.</title>
        <authorList>
            <consortium name="The Broad Institute Genome Sequencing Platform"/>
            <consortium name="The Broad Institute Genome Sequencing Center for Infectious Disease"/>
            <person name="Cerqueira G."/>
            <person name="Feldgarden M."/>
            <person name="Courvalin P."/>
            <person name="Perichon B."/>
            <person name="Grillot-Courvalin C."/>
            <person name="Clermont D."/>
            <person name="Rocha E."/>
            <person name="Yoon E.-J."/>
            <person name="Nemec A."/>
            <person name="Walker B."/>
            <person name="Young S.K."/>
            <person name="Zeng Q."/>
            <person name="Gargeya S."/>
            <person name="Fitzgerald M."/>
            <person name="Haas B."/>
            <person name="Abouelleil A."/>
            <person name="Alvarado L."/>
            <person name="Arachchi H.M."/>
            <person name="Berlin A.M."/>
            <person name="Chapman S.B."/>
            <person name="Dewar J."/>
            <person name="Goldberg J."/>
            <person name="Griggs A."/>
            <person name="Gujja S."/>
            <person name="Hansen M."/>
            <person name="Howarth C."/>
            <person name="Imamovic A."/>
            <person name="Larimer J."/>
            <person name="McCowan C."/>
            <person name="Murphy C."/>
            <person name="Neiman D."/>
            <person name="Pearson M."/>
            <person name="Priest M."/>
            <person name="Roberts A."/>
            <person name="Saif S."/>
            <person name="Shea T."/>
            <person name="Sisk P."/>
            <person name="Sykes S."/>
            <person name="Wortman J."/>
            <person name="Nusbaum C."/>
            <person name="Birren B."/>
        </authorList>
    </citation>
    <scope>NUCLEOTIDE SEQUENCE [LARGE SCALE GENOMIC DNA]</scope>
    <source>
        <strain evidence="1 2">CIP 70.18</strain>
    </source>
</reference>
<dbReference type="HOGENOM" id="CLU_1891648_0_0_6"/>
<protein>
    <submittedName>
        <fullName evidence="1">Uncharacterized protein</fullName>
    </submittedName>
</protein>
<sequence>MDWKDLKEIRKNTFDKQDFKISLLQDIEKKIDEKSENIKDTINLVQHLKVLFSEDNATFFISEDSKYIFFLTQIEGTSQREALKITRKLYSNADEAKKWRNDILQYIHPDRSNHPLAKQACQKLEEFYGDMTRG</sequence>
<dbReference type="AlphaFoldDB" id="N9S9R5"/>
<dbReference type="Proteomes" id="UP000013084">
    <property type="component" value="Unassembled WGS sequence"/>
</dbReference>
<organism evidence="1 2">
    <name type="scientific">Acinetobacter higginsii</name>
    <dbReference type="NCBI Taxonomy" id="70347"/>
    <lineage>
        <taxon>Bacteria</taxon>
        <taxon>Pseudomonadati</taxon>
        <taxon>Pseudomonadota</taxon>
        <taxon>Gammaproteobacteria</taxon>
        <taxon>Moraxellales</taxon>
        <taxon>Moraxellaceae</taxon>
        <taxon>Acinetobacter</taxon>
    </lineage>
</organism>